<keyword evidence="1 4" id="KW-0349">Heme</keyword>
<evidence type="ECO:0000256" key="1">
    <source>
        <dbReference type="ARBA" id="ARBA00022617"/>
    </source>
</evidence>
<name>A0A6S6SXG8_9GAMM</name>
<evidence type="ECO:0000256" key="2">
    <source>
        <dbReference type="ARBA" id="ARBA00022723"/>
    </source>
</evidence>
<keyword evidence="5" id="KW-0732">Signal</keyword>
<dbReference type="GO" id="GO:0020037">
    <property type="term" value="F:heme binding"/>
    <property type="evidence" value="ECO:0007669"/>
    <property type="project" value="InterPro"/>
</dbReference>
<evidence type="ECO:0000256" key="5">
    <source>
        <dbReference type="SAM" id="SignalP"/>
    </source>
</evidence>
<reference evidence="7" key="1">
    <citation type="submission" date="2020-01" db="EMBL/GenBank/DDBJ databases">
        <authorList>
            <person name="Meier V. D."/>
            <person name="Meier V D."/>
        </authorList>
    </citation>
    <scope>NUCLEOTIDE SEQUENCE</scope>
    <source>
        <strain evidence="7">HLG_WM_MAG_07</strain>
    </source>
</reference>
<evidence type="ECO:0000256" key="3">
    <source>
        <dbReference type="ARBA" id="ARBA00023004"/>
    </source>
</evidence>
<dbReference type="Pfam" id="PF00034">
    <property type="entry name" value="Cytochrom_C"/>
    <property type="match status" value="1"/>
</dbReference>
<protein>
    <recommendedName>
        <fullName evidence="6">Cytochrome c domain-containing protein</fullName>
    </recommendedName>
</protein>
<dbReference type="GO" id="GO:0046872">
    <property type="term" value="F:metal ion binding"/>
    <property type="evidence" value="ECO:0007669"/>
    <property type="project" value="UniProtKB-KW"/>
</dbReference>
<feature type="signal peptide" evidence="5">
    <location>
        <begin position="1"/>
        <end position="22"/>
    </location>
</feature>
<gene>
    <name evidence="7" type="ORF">HELGO_WM12944</name>
</gene>
<feature type="domain" description="Cytochrome c" evidence="6">
    <location>
        <begin position="24"/>
        <end position="121"/>
    </location>
</feature>
<evidence type="ECO:0000256" key="4">
    <source>
        <dbReference type="PROSITE-ProRule" id="PRU00433"/>
    </source>
</evidence>
<dbReference type="PROSITE" id="PS51007">
    <property type="entry name" value="CYTC"/>
    <property type="match status" value="1"/>
</dbReference>
<dbReference type="SUPFAM" id="SSF46626">
    <property type="entry name" value="Cytochrome c"/>
    <property type="match status" value="1"/>
</dbReference>
<dbReference type="InterPro" id="IPR036909">
    <property type="entry name" value="Cyt_c-like_dom_sf"/>
</dbReference>
<accession>A0A6S6SXG8</accession>
<proteinExistence type="predicted"/>
<dbReference type="EMBL" id="CACVAY010000039">
    <property type="protein sequence ID" value="CAA6809365.1"/>
    <property type="molecule type" value="Genomic_DNA"/>
</dbReference>
<sequence length="152" mass="17149">MKKFLLSFLLIISSLVFFNVQASDDIIGGLTLEENFQLAKKFPMPSPWLLAAQCSACHGTLGAEYNEIIPPLAGMNKEEFIERMQEYKTGEANDFIVMGIITQPITDEEIIAMAEFFAEQKPVPWSKEKGHKDVVVPEWAKMEVNKHDKGVE</sequence>
<evidence type="ECO:0000259" key="6">
    <source>
        <dbReference type="PROSITE" id="PS51007"/>
    </source>
</evidence>
<dbReference type="AlphaFoldDB" id="A0A6S6SXG8"/>
<feature type="chain" id="PRO_5028485171" description="Cytochrome c domain-containing protein" evidence="5">
    <location>
        <begin position="23"/>
        <end position="152"/>
    </location>
</feature>
<dbReference type="InterPro" id="IPR009056">
    <property type="entry name" value="Cyt_c-like_dom"/>
</dbReference>
<keyword evidence="3 4" id="KW-0408">Iron</keyword>
<evidence type="ECO:0000313" key="7">
    <source>
        <dbReference type="EMBL" id="CAA6809365.1"/>
    </source>
</evidence>
<organism evidence="7">
    <name type="scientific">uncultured Thiotrichaceae bacterium</name>
    <dbReference type="NCBI Taxonomy" id="298394"/>
    <lineage>
        <taxon>Bacteria</taxon>
        <taxon>Pseudomonadati</taxon>
        <taxon>Pseudomonadota</taxon>
        <taxon>Gammaproteobacteria</taxon>
        <taxon>Thiotrichales</taxon>
        <taxon>Thiotrichaceae</taxon>
        <taxon>environmental samples</taxon>
    </lineage>
</organism>
<dbReference type="Gene3D" id="1.10.760.10">
    <property type="entry name" value="Cytochrome c-like domain"/>
    <property type="match status" value="1"/>
</dbReference>
<keyword evidence="2 4" id="KW-0479">Metal-binding</keyword>
<dbReference type="GO" id="GO:0009055">
    <property type="term" value="F:electron transfer activity"/>
    <property type="evidence" value="ECO:0007669"/>
    <property type="project" value="InterPro"/>
</dbReference>